<sequence>MFNSKGDKVKEPAAALELHVLLHNWRWWSVQSQTRSRNLQYVLHIENHQPVICQDACRPENMHIREYRIPRDGVKFPA</sequence>
<comment type="caution">
    <text evidence="1">The sequence shown here is derived from an EMBL/GenBank/DDBJ whole genome shotgun (WGS) entry which is preliminary data.</text>
</comment>
<dbReference type="Proteomes" id="UP001157502">
    <property type="component" value="Chromosome 22"/>
</dbReference>
<proteinExistence type="predicted"/>
<keyword evidence="2" id="KW-1185">Reference proteome</keyword>
<evidence type="ECO:0000313" key="2">
    <source>
        <dbReference type="Proteomes" id="UP001157502"/>
    </source>
</evidence>
<dbReference type="EMBL" id="CM055749">
    <property type="protein sequence ID" value="KAJ7994899.1"/>
    <property type="molecule type" value="Genomic_DNA"/>
</dbReference>
<name>A0ACC2FTX1_DALPE</name>
<organism evidence="1 2">
    <name type="scientific">Dallia pectoralis</name>
    <name type="common">Alaska blackfish</name>
    <dbReference type="NCBI Taxonomy" id="75939"/>
    <lineage>
        <taxon>Eukaryota</taxon>
        <taxon>Metazoa</taxon>
        <taxon>Chordata</taxon>
        <taxon>Craniata</taxon>
        <taxon>Vertebrata</taxon>
        <taxon>Euteleostomi</taxon>
        <taxon>Actinopterygii</taxon>
        <taxon>Neopterygii</taxon>
        <taxon>Teleostei</taxon>
        <taxon>Protacanthopterygii</taxon>
        <taxon>Esociformes</taxon>
        <taxon>Umbridae</taxon>
        <taxon>Dallia</taxon>
    </lineage>
</organism>
<evidence type="ECO:0000313" key="1">
    <source>
        <dbReference type="EMBL" id="KAJ7994899.1"/>
    </source>
</evidence>
<reference evidence="1" key="1">
    <citation type="submission" date="2021-05" db="EMBL/GenBank/DDBJ databases">
        <authorList>
            <person name="Pan Q."/>
            <person name="Jouanno E."/>
            <person name="Zahm M."/>
            <person name="Klopp C."/>
            <person name="Cabau C."/>
            <person name="Louis A."/>
            <person name="Berthelot C."/>
            <person name="Parey E."/>
            <person name="Roest Crollius H."/>
            <person name="Montfort J."/>
            <person name="Robinson-Rechavi M."/>
            <person name="Bouchez O."/>
            <person name="Lampietro C."/>
            <person name="Lopez Roques C."/>
            <person name="Donnadieu C."/>
            <person name="Postlethwait J."/>
            <person name="Bobe J."/>
            <person name="Dillon D."/>
            <person name="Chandos A."/>
            <person name="von Hippel F."/>
            <person name="Guiguen Y."/>
        </authorList>
    </citation>
    <scope>NUCLEOTIDE SEQUENCE</scope>
    <source>
        <strain evidence="1">YG-Jan2019</strain>
    </source>
</reference>
<accession>A0ACC2FTX1</accession>
<protein>
    <submittedName>
        <fullName evidence="1">Uncharacterized protein</fullName>
    </submittedName>
</protein>
<gene>
    <name evidence="1" type="ORF">DPEC_G00254270</name>
</gene>